<dbReference type="CDD" id="cd14252">
    <property type="entry name" value="Dockerin_like"/>
    <property type="match status" value="1"/>
</dbReference>
<dbReference type="PROSITE" id="PS51766">
    <property type="entry name" value="DOCKERIN"/>
    <property type="match status" value="1"/>
</dbReference>
<feature type="compositionally biased region" description="Acidic residues" evidence="1">
    <location>
        <begin position="503"/>
        <end position="518"/>
    </location>
</feature>
<gene>
    <name evidence="4" type="ORF">GCM10007940_13350</name>
</gene>
<dbReference type="NCBIfam" id="TIGR04183">
    <property type="entry name" value="Por_Secre_tail"/>
    <property type="match status" value="1"/>
</dbReference>
<dbReference type="InterPro" id="IPR036439">
    <property type="entry name" value="Dockerin_dom_sf"/>
</dbReference>
<feature type="chain" id="PRO_5041412841" description="Dockerin domain-containing protein" evidence="2">
    <location>
        <begin position="27"/>
        <end position="1474"/>
    </location>
</feature>
<comment type="caution">
    <text evidence="4">The sequence shown here is derived from an EMBL/GenBank/DDBJ whole genome shotgun (WGS) entry which is preliminary data.</text>
</comment>
<accession>A0AA37SMY9</accession>
<reference evidence="4" key="1">
    <citation type="journal article" date="2014" name="Int. J. Syst. Evol. Microbiol.">
        <title>Complete genome sequence of Corynebacterium casei LMG S-19264T (=DSM 44701T), isolated from a smear-ripened cheese.</title>
        <authorList>
            <consortium name="US DOE Joint Genome Institute (JGI-PGF)"/>
            <person name="Walter F."/>
            <person name="Albersmeier A."/>
            <person name="Kalinowski J."/>
            <person name="Ruckert C."/>
        </authorList>
    </citation>
    <scope>NUCLEOTIDE SEQUENCE</scope>
    <source>
        <strain evidence="4">NBRC 108769</strain>
    </source>
</reference>
<dbReference type="Gene3D" id="1.10.1330.10">
    <property type="entry name" value="Dockerin domain"/>
    <property type="match status" value="1"/>
</dbReference>
<dbReference type="SUPFAM" id="SSF49384">
    <property type="entry name" value="Carbohydrate-binding domain"/>
    <property type="match status" value="1"/>
</dbReference>
<dbReference type="Pfam" id="PF00404">
    <property type="entry name" value="Dockerin_1"/>
    <property type="match status" value="1"/>
</dbReference>
<dbReference type="Pfam" id="PF18962">
    <property type="entry name" value="Por_Secre_tail"/>
    <property type="match status" value="1"/>
</dbReference>
<dbReference type="InterPro" id="IPR002105">
    <property type="entry name" value="Dockerin_1_rpt"/>
</dbReference>
<sequence>MRGVNVASSLFLFLSLFFSVNLSGQAAPSCVGSVNISPDPALCSVDVNVATFGLNADVVYIDGLPAAALTGNGTATVNIDVTLIPAFQASGMVMDITYSLIQGTVDAPTNSCWGVFALEDKAPPAIVCAPDVTIDCDDYVDDGTIFITPTVGGMVASIIECTTISIDSSDARVNEMCVMDVITRTYRVTDRKGNVATCSQSVTLNPEDLADLSLPPFYDGLGDRDGVVRPEVTINGVAYTVVDSGMIQCSDLALYNLLANGHPSPDPSASNPELLYTGRPGGFECGTINAEFEDLRIEICYDAGEPCLQNNPSFKVVREWTILDWCSGDILEYNQIIKVADTIAPVATELPDVTISTDLWGCGATYTLPAAAATDNCSASSAITASYGSSEGTIVGNVLILPSVAKTMPGEEVEVYVNYSDCCGNTSIDTFLVTVADMVPPVVVADAHTVVSLSQYNEGGLAKIYASTFDDGSHDGCGPIAMSVQRMGSACSGDLPGEGVIPGDDDDLENEDGTDDSETGATGLWFDYVHFCCEDVQFDENGDQIPVMVVFRVCDDANMDGEIGNTGDYCNTAMVEVIVQDKLPPACAVPANTSINCIDLVAIQDLVDAGPLSEADVAKVNALFGESIGAATCNVEQSVQLTGGEVCGDGEIERTVVVTNTVNGKTATCTQTIDVVVLDENILSCDDITFPAGSPEATVVNPDNSIGYHWCDTNYDQIDDTEDGTFVETQNFGAITIDNCDGVTITPPVVNIDNLCSEVGINLSLDTFNFNGGGCKKILAHWEIIDQCVFQENYLHKPSTDPKTWEVNPFVAENGYFELYVEYDLFDTEGPIIECGDGAVVGCGETLTGALTATATDACTTDSQFFGWSWRLDVDADGDIDAQGEGSSVTPADLGLTSFPEGNHIITWIVSDGCGNISSKDCPFGLEIKDEKAPTPYCYDGLASAVMLGNGSVTMWASDFDRGSFDACTDVTVTILPEQDVVDETDNPRANLEKSKVTVTNVTDGETVYGWEFGCEYIANGVAATIDVRLYVEDEAGNFDYCTASFRLQDNLGGCPDVDGALLNVGGKVATEEGNSVDNVVVEAMAANPEFPKYANTDADGNYAFNNNPAFLSYEISSVRDDSHMNGVSTLDLVLIQKHILNIESLDSPYKRIAADINNDGSIKVADLLQLRKLILGLYNENKLPSNEAWRFVDADFQFADASNPFPFDEVINIESLETDVMSENFVAIKVGDVNSNVSLSSNTNATVRSNKAVTFDLNNADFAAGEIVELEFTSADFNEVYGYQFTLEFAKGLTFNDIVPGALNVTEANFGLNKISEGVITTSYDNVRGATVDANEVLFTVKFTATTAGSLSDMINVSSKNTAAEAYVGASLEVSNVDATFRTNENNAASYALYQNEPNPFKGATVIGYELPSAANATLKVYDVTGKVLYTTTETGVKGFNSITVQNLNASGVLYYQLDSDDFTATKKMIIIE</sequence>
<keyword evidence="5" id="KW-1185">Reference proteome</keyword>
<protein>
    <recommendedName>
        <fullName evidence="3">Dockerin domain-containing protein</fullName>
    </recommendedName>
</protein>
<dbReference type="InterPro" id="IPR008965">
    <property type="entry name" value="CBM2/CBM3_carb-bd_dom_sf"/>
</dbReference>
<organism evidence="4 5">
    <name type="scientific">Portibacter lacus</name>
    <dbReference type="NCBI Taxonomy" id="1099794"/>
    <lineage>
        <taxon>Bacteria</taxon>
        <taxon>Pseudomonadati</taxon>
        <taxon>Bacteroidota</taxon>
        <taxon>Saprospiria</taxon>
        <taxon>Saprospirales</taxon>
        <taxon>Haliscomenobacteraceae</taxon>
        <taxon>Portibacter</taxon>
    </lineage>
</organism>
<dbReference type="SUPFAM" id="SSF63446">
    <property type="entry name" value="Type I dockerin domain"/>
    <property type="match status" value="1"/>
</dbReference>
<evidence type="ECO:0000256" key="2">
    <source>
        <dbReference type="SAM" id="SignalP"/>
    </source>
</evidence>
<dbReference type="InterPro" id="IPR016134">
    <property type="entry name" value="Dockerin_dom"/>
</dbReference>
<evidence type="ECO:0000259" key="3">
    <source>
        <dbReference type="PROSITE" id="PS51766"/>
    </source>
</evidence>
<dbReference type="GO" id="GO:0004553">
    <property type="term" value="F:hydrolase activity, hydrolyzing O-glycosyl compounds"/>
    <property type="evidence" value="ECO:0007669"/>
    <property type="project" value="InterPro"/>
</dbReference>
<dbReference type="InterPro" id="IPR026444">
    <property type="entry name" value="Secre_tail"/>
</dbReference>
<evidence type="ECO:0000313" key="4">
    <source>
        <dbReference type="EMBL" id="GLR16720.1"/>
    </source>
</evidence>
<dbReference type="EMBL" id="BSOH01000007">
    <property type="protein sequence ID" value="GLR16720.1"/>
    <property type="molecule type" value="Genomic_DNA"/>
</dbReference>
<evidence type="ECO:0000256" key="1">
    <source>
        <dbReference type="SAM" id="MobiDB-lite"/>
    </source>
</evidence>
<reference evidence="4" key="2">
    <citation type="submission" date="2023-01" db="EMBL/GenBank/DDBJ databases">
        <title>Draft genome sequence of Portibacter lacus strain NBRC 108769.</title>
        <authorList>
            <person name="Sun Q."/>
            <person name="Mori K."/>
        </authorList>
    </citation>
    <scope>NUCLEOTIDE SEQUENCE</scope>
    <source>
        <strain evidence="4">NBRC 108769</strain>
    </source>
</reference>
<dbReference type="Gene3D" id="2.60.40.680">
    <property type="match status" value="1"/>
</dbReference>
<proteinExistence type="predicted"/>
<dbReference type="GO" id="GO:0030246">
    <property type="term" value="F:carbohydrate binding"/>
    <property type="evidence" value="ECO:0007669"/>
    <property type="project" value="InterPro"/>
</dbReference>
<feature type="signal peptide" evidence="2">
    <location>
        <begin position="1"/>
        <end position="26"/>
    </location>
</feature>
<evidence type="ECO:0000313" key="5">
    <source>
        <dbReference type="Proteomes" id="UP001156666"/>
    </source>
</evidence>
<feature type="region of interest" description="Disordered" evidence="1">
    <location>
        <begin position="496"/>
        <end position="518"/>
    </location>
</feature>
<keyword evidence="2" id="KW-0732">Signal</keyword>
<dbReference type="GO" id="GO:0000272">
    <property type="term" value="P:polysaccharide catabolic process"/>
    <property type="evidence" value="ECO:0007669"/>
    <property type="project" value="InterPro"/>
</dbReference>
<name>A0AA37SMY9_9BACT</name>
<feature type="domain" description="Dockerin" evidence="3">
    <location>
        <begin position="1115"/>
        <end position="1186"/>
    </location>
</feature>
<dbReference type="Proteomes" id="UP001156666">
    <property type="component" value="Unassembled WGS sequence"/>
</dbReference>
<dbReference type="CDD" id="cd08547">
    <property type="entry name" value="Type_II_cohesin"/>
    <property type="match status" value="1"/>
</dbReference>